<keyword evidence="3" id="KW-1185">Reference proteome</keyword>
<organism evidence="2 3">
    <name type="scientific">Parachaetomium inaequale</name>
    <dbReference type="NCBI Taxonomy" id="2588326"/>
    <lineage>
        <taxon>Eukaryota</taxon>
        <taxon>Fungi</taxon>
        <taxon>Dikarya</taxon>
        <taxon>Ascomycota</taxon>
        <taxon>Pezizomycotina</taxon>
        <taxon>Sordariomycetes</taxon>
        <taxon>Sordariomycetidae</taxon>
        <taxon>Sordariales</taxon>
        <taxon>Chaetomiaceae</taxon>
        <taxon>Parachaetomium</taxon>
    </lineage>
</organism>
<evidence type="ECO:0000313" key="2">
    <source>
        <dbReference type="EMBL" id="KAK4044404.1"/>
    </source>
</evidence>
<comment type="caution">
    <text evidence="2">The sequence shown here is derived from an EMBL/GenBank/DDBJ whole genome shotgun (WGS) entry which is preliminary data.</text>
</comment>
<gene>
    <name evidence="2" type="ORF">C8A01DRAFT_31458</name>
</gene>
<protein>
    <submittedName>
        <fullName evidence="2">Uncharacterized protein</fullName>
    </submittedName>
</protein>
<name>A0AAN6SVA5_9PEZI</name>
<accession>A0AAN6SVA5</accession>
<reference evidence="3" key="1">
    <citation type="journal article" date="2023" name="Mol. Phylogenet. Evol.">
        <title>Genome-scale phylogeny and comparative genomics of the fungal order Sordariales.</title>
        <authorList>
            <person name="Hensen N."/>
            <person name="Bonometti L."/>
            <person name="Westerberg I."/>
            <person name="Brannstrom I.O."/>
            <person name="Guillou S."/>
            <person name="Cros-Aarteil S."/>
            <person name="Calhoun S."/>
            <person name="Haridas S."/>
            <person name="Kuo A."/>
            <person name="Mondo S."/>
            <person name="Pangilinan J."/>
            <person name="Riley R."/>
            <person name="LaButti K."/>
            <person name="Andreopoulos B."/>
            <person name="Lipzen A."/>
            <person name="Chen C."/>
            <person name="Yan M."/>
            <person name="Daum C."/>
            <person name="Ng V."/>
            <person name="Clum A."/>
            <person name="Steindorff A."/>
            <person name="Ohm R.A."/>
            <person name="Martin F."/>
            <person name="Silar P."/>
            <person name="Natvig D.O."/>
            <person name="Lalanne C."/>
            <person name="Gautier V."/>
            <person name="Ament-Velasquez S.L."/>
            <person name="Kruys A."/>
            <person name="Hutchinson M.I."/>
            <person name="Powell A.J."/>
            <person name="Barry K."/>
            <person name="Miller A.N."/>
            <person name="Grigoriev I.V."/>
            <person name="Debuchy R."/>
            <person name="Gladieux P."/>
            <person name="Hiltunen Thoren M."/>
            <person name="Johannesson H."/>
        </authorList>
    </citation>
    <scope>NUCLEOTIDE SEQUENCE [LARGE SCALE GENOMIC DNA]</scope>
    <source>
        <strain evidence="3">CBS 284.82</strain>
    </source>
</reference>
<sequence length="365" mass="40882">MAGSCDPPSPAPLKLYWIDPSCDEAAGGDFETLHVLEARHWAKRAYERLCSDTDTDFARVFNLIFKTPKTDTKFFPRPDNWQEVHGDHLDQWQTSSQHVLAVLYDFAHNWARTDNRQEADVRIYAGARGLSRWQPLLAGLDGSGNTHFDPINCLVASGVDRDNLQAFTAYFSTPTPVDENEHPLRGTIDLGPGAWAVPEPPQISVTSLSTLDPALLLSENNQDGAPVTITHLSRSLVTRLLLHEFMHVHGYLLDDSHDYDNEDGTAGWWFCMRRWKGEAAVCAEPVAMLGLWAALADMRPAGMARGGFTVERGWDEIPGGWEDVHPDGRDDDEAEEEGMKWDEDWMDGGNSALKGELRFYEDITN</sequence>
<evidence type="ECO:0000313" key="3">
    <source>
        <dbReference type="Proteomes" id="UP001303115"/>
    </source>
</evidence>
<dbReference type="EMBL" id="MU854319">
    <property type="protein sequence ID" value="KAK4044404.1"/>
    <property type="molecule type" value="Genomic_DNA"/>
</dbReference>
<dbReference type="Proteomes" id="UP001303115">
    <property type="component" value="Unassembled WGS sequence"/>
</dbReference>
<dbReference type="AlphaFoldDB" id="A0AAN6SVA5"/>
<feature type="region of interest" description="Disordered" evidence="1">
    <location>
        <begin position="320"/>
        <end position="345"/>
    </location>
</feature>
<proteinExistence type="predicted"/>
<evidence type="ECO:0000256" key="1">
    <source>
        <dbReference type="SAM" id="MobiDB-lite"/>
    </source>
</evidence>